<feature type="transmembrane region" description="Helical" evidence="2">
    <location>
        <begin position="101"/>
        <end position="129"/>
    </location>
</feature>
<keyword evidence="2" id="KW-1133">Transmembrane helix</keyword>
<organism evidence="3 4">
    <name type="scientific">Macrophomina phaseolina (strain MS6)</name>
    <name type="common">Charcoal rot fungus</name>
    <dbReference type="NCBI Taxonomy" id="1126212"/>
    <lineage>
        <taxon>Eukaryota</taxon>
        <taxon>Fungi</taxon>
        <taxon>Dikarya</taxon>
        <taxon>Ascomycota</taxon>
        <taxon>Pezizomycotina</taxon>
        <taxon>Dothideomycetes</taxon>
        <taxon>Dothideomycetes incertae sedis</taxon>
        <taxon>Botryosphaeriales</taxon>
        <taxon>Botryosphaeriaceae</taxon>
        <taxon>Macrophomina</taxon>
    </lineage>
</organism>
<evidence type="ECO:0000256" key="1">
    <source>
        <dbReference type="SAM" id="MobiDB-lite"/>
    </source>
</evidence>
<dbReference type="eggNOG" id="ENOG502SHTF">
    <property type="taxonomic scope" value="Eukaryota"/>
</dbReference>
<gene>
    <name evidence="3" type="ORF">MPH_02417</name>
</gene>
<evidence type="ECO:0000313" key="3">
    <source>
        <dbReference type="EMBL" id="EKG20299.1"/>
    </source>
</evidence>
<sequence length="586" mass="66135">MTHACRGAIAPLAFQSANTAAQGRPKQACAYSCRFANRLSSSRVRFIVSPRSWRFLVAANMSTHSQATSETYNIYRGVWINWTHGRTLGLTLTLTRREGDLLIAFTALFVTVVGTSFWRIACFVVHSLYSSHDPRDGLYHQRQAVLRNSANGTSGLIRLVQILLAWRKNAPNPVRRVLPVICFAVLSVYGFGAASGFSSRVSTGVGNEVLISSGNCATNVAVSTNITQLLQNYWPYATRRMAAYSSYAQQCYGPSDDQKCDTFVTKSLNVQIMRNATCPFSRETCKTPDQNIFFDTGLLDTHDDLGFNTPPDQRFLYRRTTHCAPLTSEGHKSQSNYTGHDPNFNTAYMKYFYGPKNSDVNETATYKYPLIDNRQSADRKTLSAAADYSIGQAPSVSPPLLHQANTITTIQLRRSLGYQKRHHHRRLLLLYADPAPLPPGRRHGHHLPVLQRHRLLGPLRRPLVRRAPRGRPFLRPRRGRRRARHRHLPGAAVLLRRRAGGCARLRDAAAVVQPAAQGESTRRRARDGRVLVHPALRLPRPQRRRRRHRPRRAREQFAQLVSLGRPARRGDTGRRACRARRRESGK</sequence>
<feature type="region of interest" description="Disordered" evidence="1">
    <location>
        <begin position="563"/>
        <end position="586"/>
    </location>
</feature>
<dbReference type="HOGENOM" id="CLU_465446_0_0_1"/>
<proteinExistence type="predicted"/>
<dbReference type="InParanoid" id="K2SD14"/>
<evidence type="ECO:0000313" key="4">
    <source>
        <dbReference type="Proteomes" id="UP000007129"/>
    </source>
</evidence>
<reference evidence="3 4" key="1">
    <citation type="journal article" date="2012" name="BMC Genomics">
        <title>Tools to kill: Genome of one of the most destructive plant pathogenic fungi Macrophomina phaseolina.</title>
        <authorList>
            <person name="Islam M.S."/>
            <person name="Haque M.S."/>
            <person name="Islam M.M."/>
            <person name="Emdad E.M."/>
            <person name="Halim A."/>
            <person name="Hossen Q.M.M."/>
            <person name="Hossain M.Z."/>
            <person name="Ahmed B."/>
            <person name="Rahim S."/>
            <person name="Rahman M.S."/>
            <person name="Alam M.M."/>
            <person name="Hou S."/>
            <person name="Wan X."/>
            <person name="Saito J.A."/>
            <person name="Alam M."/>
        </authorList>
    </citation>
    <scope>NUCLEOTIDE SEQUENCE [LARGE SCALE GENOMIC DNA]</scope>
    <source>
        <strain evidence="3 4">MS6</strain>
    </source>
</reference>
<keyword evidence="2" id="KW-0472">Membrane</keyword>
<dbReference type="VEuPathDB" id="FungiDB:MPH_02417"/>
<dbReference type="Proteomes" id="UP000007129">
    <property type="component" value="Unassembled WGS sequence"/>
</dbReference>
<name>K2SD14_MACPH</name>
<feature type="compositionally biased region" description="Basic residues" evidence="1">
    <location>
        <begin position="575"/>
        <end position="586"/>
    </location>
</feature>
<comment type="caution">
    <text evidence="3">The sequence shown here is derived from an EMBL/GenBank/DDBJ whole genome shotgun (WGS) entry which is preliminary data.</text>
</comment>
<dbReference type="OrthoDB" id="3910201at2759"/>
<evidence type="ECO:0000256" key="2">
    <source>
        <dbReference type="SAM" id="Phobius"/>
    </source>
</evidence>
<dbReference type="EMBL" id="AHHD01000090">
    <property type="protein sequence ID" value="EKG20299.1"/>
    <property type="molecule type" value="Genomic_DNA"/>
</dbReference>
<accession>K2SD14</accession>
<protein>
    <submittedName>
        <fullName evidence="3">Uncharacterized protein</fullName>
    </submittedName>
</protein>
<dbReference type="AlphaFoldDB" id="K2SD14"/>
<keyword evidence="2" id="KW-0812">Transmembrane</keyword>